<dbReference type="AlphaFoldDB" id="A0A9R1NKJ5"/>
<keyword evidence="8" id="KW-1185">Reference proteome</keyword>
<dbReference type="CDD" id="cd00371">
    <property type="entry name" value="HMA"/>
    <property type="match status" value="1"/>
</dbReference>
<feature type="domain" description="HMA" evidence="6">
    <location>
        <begin position="11"/>
        <end position="78"/>
    </location>
</feature>
<evidence type="ECO:0000313" key="7">
    <source>
        <dbReference type="EMBL" id="VAH26656.1"/>
    </source>
</evidence>
<evidence type="ECO:0000313" key="8">
    <source>
        <dbReference type="Proteomes" id="UP000324705"/>
    </source>
</evidence>
<protein>
    <recommendedName>
        <fullName evidence="6">HMA domain-containing protein</fullName>
    </recommendedName>
</protein>
<keyword evidence="3" id="KW-0449">Lipoprotein</keyword>
<keyword evidence="1" id="KW-0488">Methylation</keyword>
<evidence type="ECO:0000256" key="2">
    <source>
        <dbReference type="ARBA" id="ARBA00022723"/>
    </source>
</evidence>
<comment type="similarity">
    <text evidence="4">Belongs to the HIPP family.</text>
</comment>
<evidence type="ECO:0000256" key="1">
    <source>
        <dbReference type="ARBA" id="ARBA00022481"/>
    </source>
</evidence>
<dbReference type="PANTHER" id="PTHR45868">
    <property type="entry name" value="HEAVY METAL-ASSOCIATED ISOPRENYLATED PLANT PROTEIN 33-RELATED"/>
    <property type="match status" value="1"/>
</dbReference>
<evidence type="ECO:0000256" key="3">
    <source>
        <dbReference type="ARBA" id="ARBA00023289"/>
    </source>
</evidence>
<dbReference type="GO" id="GO:0046872">
    <property type="term" value="F:metal ion binding"/>
    <property type="evidence" value="ECO:0007669"/>
    <property type="project" value="UniProtKB-KW"/>
</dbReference>
<dbReference type="InterPro" id="IPR036163">
    <property type="entry name" value="HMA_dom_sf"/>
</dbReference>
<organism evidence="7 8">
    <name type="scientific">Triticum turgidum subsp. durum</name>
    <name type="common">Durum wheat</name>
    <name type="synonym">Triticum durum</name>
    <dbReference type="NCBI Taxonomy" id="4567"/>
    <lineage>
        <taxon>Eukaryota</taxon>
        <taxon>Viridiplantae</taxon>
        <taxon>Streptophyta</taxon>
        <taxon>Embryophyta</taxon>
        <taxon>Tracheophyta</taxon>
        <taxon>Spermatophyta</taxon>
        <taxon>Magnoliopsida</taxon>
        <taxon>Liliopsida</taxon>
        <taxon>Poales</taxon>
        <taxon>Poaceae</taxon>
        <taxon>BOP clade</taxon>
        <taxon>Pooideae</taxon>
        <taxon>Triticodae</taxon>
        <taxon>Triticeae</taxon>
        <taxon>Triticinae</taxon>
        <taxon>Triticum</taxon>
    </lineage>
</organism>
<feature type="region of interest" description="Disordered" evidence="5">
    <location>
        <begin position="77"/>
        <end position="122"/>
    </location>
</feature>
<dbReference type="Pfam" id="PF00403">
    <property type="entry name" value="HMA"/>
    <property type="match status" value="1"/>
</dbReference>
<proteinExistence type="inferred from homology"/>
<gene>
    <name evidence="7" type="ORF">TRITD_2Av1G031500</name>
</gene>
<accession>A0A9R1NKJ5</accession>
<keyword evidence="2" id="KW-0479">Metal-binding</keyword>
<dbReference type="Proteomes" id="UP000324705">
    <property type="component" value="Chromosome 2A"/>
</dbReference>
<evidence type="ECO:0000256" key="4">
    <source>
        <dbReference type="ARBA" id="ARBA00024045"/>
    </source>
</evidence>
<dbReference type="PANTHER" id="PTHR45868:SF10">
    <property type="entry name" value="OS07G0671400 PROTEIN"/>
    <property type="match status" value="1"/>
</dbReference>
<feature type="compositionally biased region" description="Basic and acidic residues" evidence="5">
    <location>
        <begin position="102"/>
        <end position="121"/>
    </location>
</feature>
<dbReference type="EMBL" id="LT934113">
    <property type="protein sequence ID" value="VAH26656.1"/>
    <property type="molecule type" value="Genomic_DNA"/>
</dbReference>
<name>A0A9R1NKJ5_TRITD</name>
<dbReference type="PROSITE" id="PS50846">
    <property type="entry name" value="HMA_2"/>
    <property type="match status" value="1"/>
</dbReference>
<dbReference type="SUPFAM" id="SSF55008">
    <property type="entry name" value="HMA, heavy metal-associated domain"/>
    <property type="match status" value="1"/>
</dbReference>
<dbReference type="InterPro" id="IPR006121">
    <property type="entry name" value="HMA_dom"/>
</dbReference>
<dbReference type="Gene3D" id="3.30.70.100">
    <property type="match status" value="1"/>
</dbReference>
<evidence type="ECO:0000256" key="5">
    <source>
        <dbReference type="SAM" id="MobiDB-lite"/>
    </source>
</evidence>
<sequence>MASGEAEPLQYTTTVLRVSIHCEGCKKKVKKVLHSIEGVYKVTIDATQHKVTVTGSVAADALVRRLLKSGKHAALWPVPAPAPPATEAKKPEEAPSAGKGGKGAEKADAKPKKDHLKKDGRWSTLVAEDSGIPLVPNGPGDEHSDIILGMLVKVDLIHEHPKREELVNVGSGDGRVNLDLQYPCIPFKGLTHLPILSPGGTED</sequence>
<dbReference type="Gramene" id="TRITD2Av1G031500.2">
    <property type="protein sequence ID" value="TRITD2Av1G031500.2"/>
    <property type="gene ID" value="TRITD2Av1G031500"/>
</dbReference>
<reference evidence="7 8" key="1">
    <citation type="submission" date="2017-09" db="EMBL/GenBank/DDBJ databases">
        <authorList>
            <consortium name="International Durum Wheat Genome Sequencing Consortium (IDWGSC)"/>
            <person name="Milanesi L."/>
        </authorList>
    </citation>
    <scope>NUCLEOTIDE SEQUENCE [LARGE SCALE GENOMIC DNA]</scope>
    <source>
        <strain evidence="8">cv. Svevo</strain>
    </source>
</reference>
<evidence type="ECO:0000259" key="6">
    <source>
        <dbReference type="PROSITE" id="PS50846"/>
    </source>
</evidence>
<keyword evidence="3" id="KW-0636">Prenylation</keyword>